<keyword evidence="1" id="KW-0732">Signal</keyword>
<proteinExistence type="predicted"/>
<organism evidence="2 3">
    <name type="scientific">Pedobacter suwonensis</name>
    <dbReference type="NCBI Taxonomy" id="332999"/>
    <lineage>
        <taxon>Bacteria</taxon>
        <taxon>Pseudomonadati</taxon>
        <taxon>Bacteroidota</taxon>
        <taxon>Sphingobacteriia</taxon>
        <taxon>Sphingobacteriales</taxon>
        <taxon>Sphingobacteriaceae</taxon>
        <taxon>Pedobacter</taxon>
    </lineage>
</organism>
<protein>
    <submittedName>
        <fullName evidence="2">Uncharacterized protein</fullName>
    </submittedName>
</protein>
<dbReference type="AlphaFoldDB" id="A0A1I0TLS4"/>
<feature type="signal peptide" evidence="1">
    <location>
        <begin position="1"/>
        <end position="20"/>
    </location>
</feature>
<dbReference type="Proteomes" id="UP000198836">
    <property type="component" value="Unassembled WGS sequence"/>
</dbReference>
<gene>
    <name evidence="2" type="ORF">SAMN04488511_111115</name>
</gene>
<sequence>MKILITGLMLCLFTSCLMIGAPKTAVFKSRNIAADTVTLSAYELGTMYSYKAIRKPDSVFLFFTTDGKYKKMRFFNDKEYTYSQKESRENIKKVKELNEIYLKLYLKNTITYDTLDVSPDPGKLR</sequence>
<dbReference type="STRING" id="332999.SAMN04488511_111115"/>
<evidence type="ECO:0000313" key="2">
    <source>
        <dbReference type="EMBL" id="SFA52741.1"/>
    </source>
</evidence>
<evidence type="ECO:0000256" key="1">
    <source>
        <dbReference type="SAM" id="SignalP"/>
    </source>
</evidence>
<evidence type="ECO:0000313" key="3">
    <source>
        <dbReference type="Proteomes" id="UP000198836"/>
    </source>
</evidence>
<dbReference type="EMBL" id="FOJM01000011">
    <property type="protein sequence ID" value="SFA52741.1"/>
    <property type="molecule type" value="Genomic_DNA"/>
</dbReference>
<name>A0A1I0TLS4_9SPHI</name>
<dbReference type="PROSITE" id="PS51257">
    <property type="entry name" value="PROKAR_LIPOPROTEIN"/>
    <property type="match status" value="1"/>
</dbReference>
<dbReference type="RefSeq" id="WP_134204777.1">
    <property type="nucleotide sequence ID" value="NZ_FOJM01000011.1"/>
</dbReference>
<feature type="chain" id="PRO_5011452413" evidence="1">
    <location>
        <begin position="21"/>
        <end position="125"/>
    </location>
</feature>
<keyword evidence="3" id="KW-1185">Reference proteome</keyword>
<accession>A0A1I0TLS4</accession>
<reference evidence="3" key="1">
    <citation type="submission" date="2016-10" db="EMBL/GenBank/DDBJ databases">
        <authorList>
            <person name="Varghese N."/>
            <person name="Submissions S."/>
        </authorList>
    </citation>
    <scope>NUCLEOTIDE SEQUENCE [LARGE SCALE GENOMIC DNA]</scope>
    <source>
        <strain evidence="3">DSM 18130</strain>
    </source>
</reference>